<keyword evidence="3" id="KW-1185">Reference proteome</keyword>
<dbReference type="RefSeq" id="WP_162668348.1">
    <property type="nucleotide sequence ID" value="NZ_LR593886.1"/>
</dbReference>
<evidence type="ECO:0000313" key="2">
    <source>
        <dbReference type="EMBL" id="VTR93664.1"/>
    </source>
</evidence>
<protein>
    <submittedName>
        <fullName evidence="1">Uncharacterized protein</fullName>
    </submittedName>
</protein>
<evidence type="ECO:0000313" key="1">
    <source>
        <dbReference type="EMBL" id="VTR93658.1"/>
    </source>
</evidence>
<dbReference type="EMBL" id="LR593886">
    <property type="protein sequence ID" value="VTR93664.1"/>
    <property type="molecule type" value="Genomic_DNA"/>
</dbReference>
<name>A0A6P2CWZ3_9BACT</name>
<sequence length="64" mass="6923">MRLVLGRLVTDGPVYPVGGATAPTSRARFGHRHRTRLVLVSTLHPDANLFDPPPAVQRARVPTG</sequence>
<dbReference type="AlphaFoldDB" id="A0A6P2CWZ3"/>
<evidence type="ECO:0000313" key="3">
    <source>
        <dbReference type="Proteomes" id="UP000464178"/>
    </source>
</evidence>
<organism evidence="1 3">
    <name type="scientific">Gemmata massiliana</name>
    <dbReference type="NCBI Taxonomy" id="1210884"/>
    <lineage>
        <taxon>Bacteria</taxon>
        <taxon>Pseudomonadati</taxon>
        <taxon>Planctomycetota</taxon>
        <taxon>Planctomycetia</taxon>
        <taxon>Gemmatales</taxon>
        <taxon>Gemmataceae</taxon>
        <taxon>Gemmata</taxon>
    </lineage>
</organism>
<dbReference type="KEGG" id="gms:SOIL9_40500"/>
<gene>
    <name evidence="2" type="ORF">SOIL9_40500</name>
    <name evidence="1" type="ORF">SOIL9_40560</name>
</gene>
<dbReference type="EMBL" id="LR593886">
    <property type="protein sequence ID" value="VTR93658.1"/>
    <property type="molecule type" value="Genomic_DNA"/>
</dbReference>
<dbReference type="Proteomes" id="UP000464178">
    <property type="component" value="Chromosome"/>
</dbReference>
<dbReference type="KEGG" id="gms:SOIL9_40560"/>
<accession>A0A6P2CWZ3</accession>
<proteinExistence type="predicted"/>
<reference evidence="1 3" key="1">
    <citation type="submission" date="2019-05" db="EMBL/GenBank/DDBJ databases">
        <authorList>
            <consortium name="Science for Life Laboratories"/>
        </authorList>
    </citation>
    <scope>NUCLEOTIDE SEQUENCE [LARGE SCALE GENOMIC DNA]</scope>
    <source>
        <strain evidence="1">Soil9</strain>
    </source>
</reference>